<evidence type="ECO:0000313" key="1">
    <source>
        <dbReference type="EMBL" id="KAI5622969.1"/>
    </source>
</evidence>
<gene>
    <name evidence="1" type="ORF">C0J50_17476</name>
</gene>
<dbReference type="EMBL" id="MU551607">
    <property type="protein sequence ID" value="KAI5622969.1"/>
    <property type="molecule type" value="Genomic_DNA"/>
</dbReference>
<dbReference type="AlphaFoldDB" id="A0AAD5AUC5"/>
<comment type="caution">
    <text evidence="1">The sequence shown here is derived from an EMBL/GenBank/DDBJ whole genome shotgun (WGS) entry which is preliminary data.</text>
</comment>
<dbReference type="Proteomes" id="UP001205998">
    <property type="component" value="Unassembled WGS sequence"/>
</dbReference>
<proteinExistence type="predicted"/>
<organism evidence="1 2">
    <name type="scientific">Silurus asotus</name>
    <name type="common">Amur catfish</name>
    <name type="synonym">Parasilurus asotus</name>
    <dbReference type="NCBI Taxonomy" id="30991"/>
    <lineage>
        <taxon>Eukaryota</taxon>
        <taxon>Metazoa</taxon>
        <taxon>Chordata</taxon>
        <taxon>Craniata</taxon>
        <taxon>Vertebrata</taxon>
        <taxon>Euteleostomi</taxon>
        <taxon>Actinopterygii</taxon>
        <taxon>Neopterygii</taxon>
        <taxon>Teleostei</taxon>
        <taxon>Ostariophysi</taxon>
        <taxon>Siluriformes</taxon>
        <taxon>Siluridae</taxon>
        <taxon>Silurus</taxon>
    </lineage>
</organism>
<evidence type="ECO:0000313" key="2">
    <source>
        <dbReference type="Proteomes" id="UP001205998"/>
    </source>
</evidence>
<reference evidence="1" key="1">
    <citation type="submission" date="2018-07" db="EMBL/GenBank/DDBJ databases">
        <title>Comparative genomics of catfishes provides insights into carnivory and benthic adaptation.</title>
        <authorList>
            <person name="Zhang Y."/>
            <person name="Wang D."/>
            <person name="Peng Z."/>
            <person name="Zheng S."/>
            <person name="Shao F."/>
            <person name="Tao W."/>
        </authorList>
    </citation>
    <scope>NUCLEOTIDE SEQUENCE</scope>
    <source>
        <strain evidence="1">Chongqing</strain>
    </source>
</reference>
<protein>
    <submittedName>
        <fullName evidence="1">Uncharacterized protein</fullName>
    </submittedName>
</protein>
<name>A0AAD5AUC5_SILAS</name>
<sequence>MFERRLTRQNTERAPSKRDVHEIFQQRMSVTALAQLPSSRPVRRYSILHRNLRFTSKILHVCMHMQVDIIESSGFTDSGFNSVYMTMANAKAQLYRMPPLTQGVKLFACVSPELYNEFNYV</sequence>
<keyword evidence="2" id="KW-1185">Reference proteome</keyword>
<accession>A0AAD5AUC5</accession>